<feature type="compositionally biased region" description="Polar residues" evidence="1">
    <location>
        <begin position="161"/>
        <end position="170"/>
    </location>
</feature>
<gene>
    <name evidence="3" type="primary">LOC108622212</name>
</gene>
<sequence>MRQNQSKSVAKSQQRAYKTATPKTNSVKNVEVVTENVFVPVTVTKTIFTKKRGPVRCRIPKQKVEVVRSNQINSNSNAILPLLRKPLSLPEKGFLNATPTQIDEPNKKEKKISTRLMYRNFNNSIKQSETFSEQSRKKDVLLFPSAISDLPLHSRKHRQESPSNKTVTKSLKQEKNVKVVEKASIKSPTIGDVKRVHSSKKKPKLRKEDSVIYRLRENFRRNVKDISSASMVSSNASNIPTTLSTMATTPSTVAGPKPKKANIERQNSFIPFTGLKQKVEGTPKTAISTTIINYGDEIKFPVRKIASNAFSQVRCTAFDLLTADNFLETSDTDTYRDLNGMIFPAHSFQHRDKADYSILSFLKMNQSRYQDSKTDYYPVRVKYSWQVLGTSAQTSRTLLESLIKENEPLEDETVHNCSVKYSWQIIGIATQTSRRDLAASKRRSLVSILSARTNRPRDIKKTDRPDTPIAIWRKGKRYIILNNQCTQTFVHKESQTVFTEFYQEFT</sequence>
<name>A0AAJ7IRF9_9HYME</name>
<feature type="region of interest" description="Disordered" evidence="1">
    <location>
        <begin position="151"/>
        <end position="170"/>
    </location>
</feature>
<dbReference type="AlphaFoldDB" id="A0AAJ7IRF9"/>
<dbReference type="KEGG" id="ccal:108622212"/>
<dbReference type="Proteomes" id="UP000694925">
    <property type="component" value="Unplaced"/>
</dbReference>
<protein>
    <submittedName>
        <fullName evidence="3">Uncharacterized protein LOC108622212</fullName>
    </submittedName>
</protein>
<evidence type="ECO:0000313" key="3">
    <source>
        <dbReference type="RefSeq" id="XP_017875415.1"/>
    </source>
</evidence>
<feature type="region of interest" description="Disordered" evidence="1">
    <location>
        <begin position="1"/>
        <end position="23"/>
    </location>
</feature>
<reference evidence="3" key="1">
    <citation type="submission" date="2025-08" db="UniProtKB">
        <authorList>
            <consortium name="RefSeq"/>
        </authorList>
    </citation>
    <scope>IDENTIFICATION</scope>
    <source>
        <tissue evidence="3">Whole body</tissue>
    </source>
</reference>
<evidence type="ECO:0000313" key="2">
    <source>
        <dbReference type="Proteomes" id="UP000694925"/>
    </source>
</evidence>
<proteinExistence type="predicted"/>
<feature type="compositionally biased region" description="Polar residues" evidence="1">
    <location>
        <begin position="1"/>
        <end position="16"/>
    </location>
</feature>
<dbReference type="RefSeq" id="XP_017875415.1">
    <property type="nucleotide sequence ID" value="XM_018019926.2"/>
</dbReference>
<organism evidence="2 3">
    <name type="scientific">Ceratina calcarata</name>
    <dbReference type="NCBI Taxonomy" id="156304"/>
    <lineage>
        <taxon>Eukaryota</taxon>
        <taxon>Metazoa</taxon>
        <taxon>Ecdysozoa</taxon>
        <taxon>Arthropoda</taxon>
        <taxon>Hexapoda</taxon>
        <taxon>Insecta</taxon>
        <taxon>Pterygota</taxon>
        <taxon>Neoptera</taxon>
        <taxon>Endopterygota</taxon>
        <taxon>Hymenoptera</taxon>
        <taxon>Apocrita</taxon>
        <taxon>Aculeata</taxon>
        <taxon>Apoidea</taxon>
        <taxon>Anthophila</taxon>
        <taxon>Apidae</taxon>
        <taxon>Ceratina</taxon>
        <taxon>Zadontomerus</taxon>
    </lineage>
</organism>
<dbReference type="GeneID" id="108622212"/>
<keyword evidence="2" id="KW-1185">Reference proteome</keyword>
<evidence type="ECO:0000256" key="1">
    <source>
        <dbReference type="SAM" id="MobiDB-lite"/>
    </source>
</evidence>
<accession>A0AAJ7IRF9</accession>